<comment type="caution">
    <text evidence="9">The sequence shown here is derived from an EMBL/GenBank/DDBJ whole genome shotgun (WGS) entry which is preliminary data.</text>
</comment>
<keyword evidence="5 7" id="KW-0906">Nuclear pore complex</keyword>
<comment type="function">
    <text evidence="7">Functions as a component of the nuclear pore complex (NPC).</text>
</comment>
<dbReference type="PANTHER" id="PTHR13003:SF2">
    <property type="entry name" value="NUCLEAR PORE COMPLEX PROTEIN NUP107"/>
    <property type="match status" value="1"/>
</dbReference>
<keyword evidence="3" id="KW-0653">Protein transport</keyword>
<evidence type="ECO:0000256" key="8">
    <source>
        <dbReference type="SAM" id="MobiDB-lite"/>
    </source>
</evidence>
<protein>
    <recommendedName>
        <fullName evidence="7">Nuclear pore complex protein</fullName>
    </recommendedName>
</protein>
<comment type="similarity">
    <text evidence="7">Belongs to the nucleoporin Nup84/Nup107 family.</text>
</comment>
<dbReference type="GO" id="GO:0031965">
    <property type="term" value="C:nuclear membrane"/>
    <property type="evidence" value="ECO:0007669"/>
    <property type="project" value="UniProtKB-SubCell"/>
</dbReference>
<proteinExistence type="inferred from homology"/>
<dbReference type="OrthoDB" id="3098at2759"/>
<accession>A0A4Y9YUX9</accession>
<evidence type="ECO:0000256" key="2">
    <source>
        <dbReference type="ARBA" id="ARBA00022816"/>
    </source>
</evidence>
<keyword evidence="10" id="KW-1185">Reference proteome</keyword>
<evidence type="ECO:0000256" key="5">
    <source>
        <dbReference type="ARBA" id="ARBA00023132"/>
    </source>
</evidence>
<evidence type="ECO:0000256" key="6">
    <source>
        <dbReference type="ARBA" id="ARBA00023242"/>
    </source>
</evidence>
<organism evidence="9 10">
    <name type="scientific">Dentipellis fragilis</name>
    <dbReference type="NCBI Taxonomy" id="205917"/>
    <lineage>
        <taxon>Eukaryota</taxon>
        <taxon>Fungi</taxon>
        <taxon>Dikarya</taxon>
        <taxon>Basidiomycota</taxon>
        <taxon>Agaricomycotina</taxon>
        <taxon>Agaricomycetes</taxon>
        <taxon>Russulales</taxon>
        <taxon>Hericiaceae</taxon>
        <taxon>Dentipellis</taxon>
    </lineage>
</organism>
<keyword evidence="2" id="KW-0509">mRNA transport</keyword>
<keyword evidence="7" id="KW-0472">Membrane</keyword>
<sequence length="758" mass="85004">MSDAALYRSSAEVLSLAQSQGDDLYALLSPESGFAPRMRQICRDQLADLEESGEGYPDDVEVLRMESNTWDLLQALMPARKTADPPSPTPADLLAANPYTPSATLAQATLASSRTLTELVAVREWLHETAPNPALPEATTGYWKFTKHYIMQNLRRGKLDDDSVPSDLDPDAPQRTCRDLAGDDESHERSLCSTLYSYIRAGRLEDAVEISRHVHQPWRAASIRGSLLFQWRAISTEPGDEDFMEEDDYDDVWHGNKRRRLWKSTCTRAATNPRTTDLERALYASLAPSKETANSLDYNCRTWEDKLWATISILCEERQSQTLDHLGGGFWEGGIAAVENGVDPQAMDDEEYEEKWRKDVQDTLAGLVNAKVKDGPAGGHFFHIAQLSIILERTDSLLDDISTRIRTGVIASDDPEYPSMARFFAHLCLFLQMIDIPVPPLATQIILEAYLQVLESAGQRDLIAMYAGALGDNAVERYALFLTSLGLSADIEERRTALHRARDHGLDMARVAVVTAERTIDQVLTAVPGAEPDADALLLRSIEWTTFLETTYDTALEQANVILRHFLAEGRAHVGEQLLDSLPPELAAINDPEELATEYLHYRQFFSAWALLARVVECAALETPHMSRETRQAWLKDYKGLITQTGESIVKLLTTDWLILDDNTGDRRAHELTRVRQIYIPELILRLHTVLIESRDKIPENVKHALDLVNIVADSRYKLYEDFTERDGRKLEDYLAAVREAVLAGLENGGSDPFRAAA</sequence>
<dbReference type="STRING" id="205917.A0A4Y9YUX9"/>
<evidence type="ECO:0000256" key="4">
    <source>
        <dbReference type="ARBA" id="ARBA00023010"/>
    </source>
</evidence>
<reference evidence="9 10" key="1">
    <citation type="submission" date="2019-02" db="EMBL/GenBank/DDBJ databases">
        <title>Genome sequencing of the rare red list fungi Dentipellis fragilis.</title>
        <authorList>
            <person name="Buettner E."/>
            <person name="Kellner H."/>
        </authorList>
    </citation>
    <scope>NUCLEOTIDE SEQUENCE [LARGE SCALE GENOMIC DNA]</scope>
    <source>
        <strain evidence="9 10">DSM 105465</strain>
    </source>
</reference>
<dbReference type="GO" id="GO:0006606">
    <property type="term" value="P:protein import into nucleus"/>
    <property type="evidence" value="ECO:0007669"/>
    <property type="project" value="TreeGrafter"/>
</dbReference>
<dbReference type="PANTHER" id="PTHR13003">
    <property type="entry name" value="NUP107-RELATED"/>
    <property type="match status" value="1"/>
</dbReference>
<dbReference type="Pfam" id="PF04121">
    <property type="entry name" value="Nup84_Nup100"/>
    <property type="match status" value="1"/>
</dbReference>
<comment type="subcellular location">
    <subcellularLocation>
        <location evidence="7">Nucleus</location>
        <location evidence="7">Nuclear pore complex</location>
    </subcellularLocation>
    <subcellularLocation>
        <location evidence="7">Nucleus membrane</location>
    </subcellularLocation>
</comment>
<evidence type="ECO:0000256" key="1">
    <source>
        <dbReference type="ARBA" id="ARBA00022448"/>
    </source>
</evidence>
<dbReference type="InterPro" id="IPR007252">
    <property type="entry name" value="Nup84/Nup107"/>
</dbReference>
<gene>
    <name evidence="9" type="ORF">EVG20_g4703</name>
</gene>
<dbReference type="GO" id="GO:0031080">
    <property type="term" value="C:nuclear pore outer ring"/>
    <property type="evidence" value="ECO:0007669"/>
    <property type="project" value="TreeGrafter"/>
</dbReference>
<keyword evidence="4 7" id="KW-0811">Translocation</keyword>
<dbReference type="GO" id="GO:0000973">
    <property type="term" value="P:post-transcriptional tethering of RNA polymerase II gene DNA at nuclear periphery"/>
    <property type="evidence" value="ECO:0007669"/>
    <property type="project" value="TreeGrafter"/>
</dbReference>
<evidence type="ECO:0000313" key="9">
    <source>
        <dbReference type="EMBL" id="TFY66386.1"/>
    </source>
</evidence>
<dbReference type="GO" id="GO:0006406">
    <property type="term" value="P:mRNA export from nucleus"/>
    <property type="evidence" value="ECO:0007669"/>
    <property type="project" value="TreeGrafter"/>
</dbReference>
<dbReference type="Proteomes" id="UP000298327">
    <property type="component" value="Unassembled WGS sequence"/>
</dbReference>
<dbReference type="Gene3D" id="1.10.3450.20">
    <property type="match status" value="1"/>
</dbReference>
<keyword evidence="6 7" id="KW-0539">Nucleus</keyword>
<evidence type="ECO:0000256" key="3">
    <source>
        <dbReference type="ARBA" id="ARBA00022927"/>
    </source>
</evidence>
<evidence type="ECO:0000313" key="10">
    <source>
        <dbReference type="Proteomes" id="UP000298327"/>
    </source>
</evidence>
<dbReference type="AlphaFoldDB" id="A0A4Y9YUX9"/>
<comment type="subunit">
    <text evidence="7">Part of the nuclear pore complex (NPC).</text>
</comment>
<feature type="region of interest" description="Disordered" evidence="8">
    <location>
        <begin position="160"/>
        <end position="183"/>
    </location>
</feature>
<evidence type="ECO:0000256" key="7">
    <source>
        <dbReference type="RuleBase" id="RU365072"/>
    </source>
</evidence>
<dbReference type="EMBL" id="SEOQ01000252">
    <property type="protein sequence ID" value="TFY66386.1"/>
    <property type="molecule type" value="Genomic_DNA"/>
</dbReference>
<dbReference type="Gene3D" id="1.20.190.50">
    <property type="match status" value="1"/>
</dbReference>
<name>A0A4Y9YUX9_9AGAM</name>
<dbReference type="GO" id="GO:0017056">
    <property type="term" value="F:structural constituent of nuclear pore"/>
    <property type="evidence" value="ECO:0007669"/>
    <property type="project" value="UniProtKB-UniRule"/>
</dbReference>
<keyword evidence="1 7" id="KW-0813">Transport</keyword>